<keyword evidence="1" id="KW-0472">Membrane</keyword>
<dbReference type="Gene3D" id="2.40.320.10">
    <property type="entry name" value="Hypothetical Protein Pfu-838710-001"/>
    <property type="match status" value="1"/>
</dbReference>
<gene>
    <name evidence="3" type="ORF">A2824_02585</name>
</gene>
<dbReference type="AlphaFoldDB" id="A0A1F6VKN7"/>
<evidence type="ECO:0000313" key="3">
    <source>
        <dbReference type="EMBL" id="OGI70194.1"/>
    </source>
</evidence>
<evidence type="ECO:0000256" key="1">
    <source>
        <dbReference type="SAM" id="Phobius"/>
    </source>
</evidence>
<dbReference type="EMBL" id="MFTT01000010">
    <property type="protein sequence ID" value="OGI70194.1"/>
    <property type="molecule type" value="Genomic_DNA"/>
</dbReference>
<feature type="transmembrane region" description="Helical" evidence="1">
    <location>
        <begin position="72"/>
        <end position="92"/>
    </location>
</feature>
<proteinExistence type="predicted"/>
<protein>
    <recommendedName>
        <fullName evidence="2">CYTH domain-containing protein</fullName>
    </recommendedName>
</protein>
<feature type="domain" description="CYTH" evidence="2">
    <location>
        <begin position="1"/>
        <end position="166"/>
    </location>
</feature>
<dbReference type="CDD" id="cd07890">
    <property type="entry name" value="CYTH-like_AC_IV-like"/>
    <property type="match status" value="1"/>
</dbReference>
<dbReference type="InterPro" id="IPR008173">
    <property type="entry name" value="Adenylyl_cyclase_CyaB"/>
</dbReference>
<dbReference type="PANTHER" id="PTHR21028">
    <property type="entry name" value="SI:CH211-156B7.4"/>
    <property type="match status" value="1"/>
</dbReference>
<comment type="caution">
    <text evidence="3">The sequence shown here is derived from an EMBL/GenBank/DDBJ whole genome shotgun (WGS) entry which is preliminary data.</text>
</comment>
<dbReference type="Pfam" id="PF01928">
    <property type="entry name" value="CYTH"/>
    <property type="match status" value="1"/>
</dbReference>
<name>A0A1F6VKN7_9BACT</name>
<evidence type="ECO:0000259" key="2">
    <source>
        <dbReference type="PROSITE" id="PS51707"/>
    </source>
</evidence>
<dbReference type="InterPro" id="IPR023577">
    <property type="entry name" value="CYTH_domain"/>
</dbReference>
<evidence type="ECO:0000313" key="4">
    <source>
        <dbReference type="Proteomes" id="UP000178059"/>
    </source>
</evidence>
<dbReference type="PROSITE" id="PS51707">
    <property type="entry name" value="CYTH"/>
    <property type="match status" value="1"/>
</dbReference>
<dbReference type="Proteomes" id="UP000178059">
    <property type="component" value="Unassembled WGS sequence"/>
</dbReference>
<organism evidence="3 4">
    <name type="scientific">Candidatus Nomurabacteria bacterium RIFCSPHIGHO2_01_FULL_42_16</name>
    <dbReference type="NCBI Taxonomy" id="1801743"/>
    <lineage>
        <taxon>Bacteria</taxon>
        <taxon>Candidatus Nomuraibacteriota</taxon>
    </lineage>
</organism>
<keyword evidence="1" id="KW-0812">Transmembrane</keyword>
<dbReference type="STRING" id="1801743.A2824_02585"/>
<keyword evidence="1" id="KW-1133">Transmembrane helix</keyword>
<dbReference type="SUPFAM" id="SSF55154">
    <property type="entry name" value="CYTH-like phosphatases"/>
    <property type="match status" value="1"/>
</dbReference>
<sequence>MKNIELKVKIDNLDSLSNIIKSQSSFQGTLFQKDTYYLLGKNRLKTREEGDEFEIIYYQREDKESSTDSKYFLYQINKIFFFFVKLFLNLFFGKKKVVEKRRDLYLYKNTRIHIDKVKKLGDFLELETVVNDKEKYDEYKKEHSEVIKKFNLNKFEKVAHSYSDLI</sequence>
<dbReference type="InterPro" id="IPR033469">
    <property type="entry name" value="CYTH-like_dom_sf"/>
</dbReference>
<accession>A0A1F6VKN7</accession>
<dbReference type="PANTHER" id="PTHR21028:SF2">
    <property type="entry name" value="CYTH DOMAIN-CONTAINING PROTEIN"/>
    <property type="match status" value="1"/>
</dbReference>
<reference evidence="3 4" key="1">
    <citation type="journal article" date="2016" name="Nat. Commun.">
        <title>Thousands of microbial genomes shed light on interconnected biogeochemical processes in an aquifer system.</title>
        <authorList>
            <person name="Anantharaman K."/>
            <person name="Brown C.T."/>
            <person name="Hug L.A."/>
            <person name="Sharon I."/>
            <person name="Castelle C.J."/>
            <person name="Probst A.J."/>
            <person name="Thomas B.C."/>
            <person name="Singh A."/>
            <person name="Wilkins M.J."/>
            <person name="Karaoz U."/>
            <person name="Brodie E.L."/>
            <person name="Williams K.H."/>
            <person name="Hubbard S.S."/>
            <person name="Banfield J.F."/>
        </authorList>
    </citation>
    <scope>NUCLEOTIDE SEQUENCE [LARGE SCALE GENOMIC DNA]</scope>
</reference>